<dbReference type="PANTHER" id="PTHR12668">
    <property type="entry name" value="TRANSMEMBRANE PROTEIN 14, 15"/>
    <property type="match status" value="1"/>
</dbReference>
<dbReference type="KEGG" id="nve:5519665"/>
<reference evidence="7 8" key="1">
    <citation type="journal article" date="2007" name="Science">
        <title>Sea anemone genome reveals ancestral eumetazoan gene repertoire and genomic organization.</title>
        <authorList>
            <person name="Putnam N.H."/>
            <person name="Srivastava M."/>
            <person name="Hellsten U."/>
            <person name="Dirks B."/>
            <person name="Chapman J."/>
            <person name="Salamov A."/>
            <person name="Terry A."/>
            <person name="Shapiro H."/>
            <person name="Lindquist E."/>
            <person name="Kapitonov V.V."/>
            <person name="Jurka J."/>
            <person name="Genikhovich G."/>
            <person name="Grigoriev I.V."/>
            <person name="Lucas S.M."/>
            <person name="Steele R.E."/>
            <person name="Finnerty J.R."/>
            <person name="Technau U."/>
            <person name="Martindale M.Q."/>
            <person name="Rokhsar D.S."/>
        </authorList>
    </citation>
    <scope>NUCLEOTIDE SEQUENCE [LARGE SCALE GENOMIC DNA]</scope>
    <source>
        <strain evidence="8">CH2 X CH6</strain>
    </source>
</reference>
<feature type="transmembrane region" description="Helical" evidence="6">
    <location>
        <begin position="31"/>
        <end position="50"/>
    </location>
</feature>
<evidence type="ECO:0000256" key="1">
    <source>
        <dbReference type="ARBA" id="ARBA00004370"/>
    </source>
</evidence>
<dbReference type="OMA" id="ANSHKIM"/>
<keyword evidence="4 6" id="KW-1133">Transmembrane helix</keyword>
<comment type="similarity">
    <text evidence="2">Belongs to the TMEM14 family.</text>
</comment>
<dbReference type="STRING" id="45351.A7RMC0"/>
<evidence type="ECO:0000256" key="5">
    <source>
        <dbReference type="ARBA" id="ARBA00023136"/>
    </source>
</evidence>
<evidence type="ECO:0008006" key="9">
    <source>
        <dbReference type="Google" id="ProtNLM"/>
    </source>
</evidence>
<dbReference type="eggNOG" id="KOG4267">
    <property type="taxonomic scope" value="Eukaryota"/>
</dbReference>
<name>A7RMC0_NEMVE</name>
<keyword evidence="8" id="KW-1185">Reference proteome</keyword>
<proteinExistence type="inferred from homology"/>
<dbReference type="InterPro" id="IPR005349">
    <property type="entry name" value="TMEM14"/>
</dbReference>
<gene>
    <name evidence="7" type="ORF">NEMVEDRAFT_v1g199230</name>
</gene>
<dbReference type="HOGENOM" id="CLU_096652_4_0_1"/>
<evidence type="ECO:0000313" key="8">
    <source>
        <dbReference type="Proteomes" id="UP000001593"/>
    </source>
</evidence>
<protein>
    <recommendedName>
        <fullName evidence="9">Transmembrane protein 14C</fullName>
    </recommendedName>
</protein>
<dbReference type="Pfam" id="PF03647">
    <property type="entry name" value="Tmemb_14"/>
    <property type="match status" value="1"/>
</dbReference>
<dbReference type="GO" id="GO:0031966">
    <property type="term" value="C:mitochondrial membrane"/>
    <property type="evidence" value="ECO:0000318"/>
    <property type="project" value="GO_Central"/>
</dbReference>
<feature type="non-terminal residue" evidence="7">
    <location>
        <position position="1"/>
    </location>
</feature>
<dbReference type="InParanoid" id="A7RMC0"/>
<dbReference type="PhylomeDB" id="A7RMC0"/>
<dbReference type="AlphaFoldDB" id="A7RMC0"/>
<dbReference type="EMBL" id="DS469519">
    <property type="protein sequence ID" value="EDO47575.1"/>
    <property type="molecule type" value="Genomic_DNA"/>
</dbReference>
<dbReference type="Proteomes" id="UP000001593">
    <property type="component" value="Unassembled WGS sequence"/>
</dbReference>
<dbReference type="PANTHER" id="PTHR12668:SF43">
    <property type="entry name" value="TRANSMEMBRANE PROTEIN 14 HOMOLOG"/>
    <property type="match status" value="1"/>
</dbReference>
<evidence type="ECO:0000256" key="6">
    <source>
        <dbReference type="SAM" id="Phobius"/>
    </source>
</evidence>
<feature type="transmembrane region" description="Helical" evidence="6">
    <location>
        <begin position="56"/>
        <end position="75"/>
    </location>
</feature>
<keyword evidence="5 6" id="KW-0472">Membrane</keyword>
<feature type="transmembrane region" description="Helical" evidence="6">
    <location>
        <begin position="6"/>
        <end position="24"/>
    </location>
</feature>
<keyword evidence="3 6" id="KW-0812">Transmembrane</keyword>
<dbReference type="InterPro" id="IPR044890">
    <property type="entry name" value="TMEM14_sf"/>
</dbReference>
<comment type="subcellular location">
    <subcellularLocation>
        <location evidence="1">Membrane</location>
    </subcellularLocation>
</comment>
<evidence type="ECO:0000256" key="2">
    <source>
        <dbReference type="ARBA" id="ARBA00007590"/>
    </source>
</evidence>
<evidence type="ECO:0000313" key="7">
    <source>
        <dbReference type="EMBL" id="EDO47575.1"/>
    </source>
</evidence>
<dbReference type="Gene3D" id="1.10.10.1740">
    <property type="entry name" value="Transmembrane protein 14-like"/>
    <property type="match status" value="1"/>
</dbReference>
<sequence length="102" mass="10239">MTSPDYLSYGFAAIVALGGVIGYAKAGSTVSLAMGLGFGGIAAFGASQTSKNPKNVYVLLVSSMILAGVMGSRAIKAGKFMPAGLVASVSAAEALRMGYRLI</sequence>
<organism evidence="7 8">
    <name type="scientific">Nematostella vectensis</name>
    <name type="common">Starlet sea anemone</name>
    <dbReference type="NCBI Taxonomy" id="45351"/>
    <lineage>
        <taxon>Eukaryota</taxon>
        <taxon>Metazoa</taxon>
        <taxon>Cnidaria</taxon>
        <taxon>Anthozoa</taxon>
        <taxon>Hexacorallia</taxon>
        <taxon>Actiniaria</taxon>
        <taxon>Edwardsiidae</taxon>
        <taxon>Nematostella</taxon>
    </lineage>
</organism>
<evidence type="ECO:0000256" key="4">
    <source>
        <dbReference type="ARBA" id="ARBA00022989"/>
    </source>
</evidence>
<accession>A7RMC0</accession>
<evidence type="ECO:0000256" key="3">
    <source>
        <dbReference type="ARBA" id="ARBA00022692"/>
    </source>
</evidence>